<keyword evidence="8 12" id="KW-0812">Transmembrane</keyword>
<dbReference type="GO" id="GO:0015886">
    <property type="term" value="P:heme transport"/>
    <property type="evidence" value="ECO:0007669"/>
    <property type="project" value="InterPro"/>
</dbReference>
<evidence type="ECO:0000313" key="14">
    <source>
        <dbReference type="Proteomes" id="UP000318567"/>
    </source>
</evidence>
<evidence type="ECO:0000313" key="13">
    <source>
        <dbReference type="EMBL" id="VUS43313.1"/>
    </source>
</evidence>
<dbReference type="NCBIfam" id="TIGR03141">
    <property type="entry name" value="cytochro_ccmD"/>
    <property type="match status" value="1"/>
</dbReference>
<dbReference type="Pfam" id="PF04995">
    <property type="entry name" value="CcmD"/>
    <property type="match status" value="1"/>
</dbReference>
<evidence type="ECO:0000256" key="6">
    <source>
        <dbReference type="ARBA" id="ARBA00022475"/>
    </source>
</evidence>
<keyword evidence="10 12" id="KW-1133">Transmembrane helix</keyword>
<comment type="subcellular location">
    <subcellularLocation>
        <location evidence="2 12">Cell inner membrane</location>
        <topology evidence="2 12">Single-pass membrane protein</topology>
    </subcellularLocation>
</comment>
<evidence type="ECO:0000256" key="9">
    <source>
        <dbReference type="ARBA" id="ARBA00022748"/>
    </source>
</evidence>
<reference evidence="13 14" key="1">
    <citation type="submission" date="2019-07" db="EMBL/GenBank/DDBJ databases">
        <authorList>
            <person name="Brisse S."/>
            <person name="Rodrigues C."/>
            <person name="Thorpe H."/>
        </authorList>
    </citation>
    <scope>NUCLEOTIDE SEQUENCE [LARGE SCALE GENOMIC DNA]</scope>
    <source>
        <strain evidence="13">SB6410</strain>
    </source>
</reference>
<dbReference type="GO" id="GO:0005886">
    <property type="term" value="C:plasma membrane"/>
    <property type="evidence" value="ECO:0007669"/>
    <property type="project" value="UniProtKB-SubCell"/>
</dbReference>
<dbReference type="InterPro" id="IPR052075">
    <property type="entry name" value="Heme_exporter_D"/>
</dbReference>
<evidence type="ECO:0000256" key="1">
    <source>
        <dbReference type="ARBA" id="ARBA00002442"/>
    </source>
</evidence>
<evidence type="ECO:0000256" key="3">
    <source>
        <dbReference type="ARBA" id="ARBA00008741"/>
    </source>
</evidence>
<dbReference type="GO" id="GO:0017004">
    <property type="term" value="P:cytochrome complex assembly"/>
    <property type="evidence" value="ECO:0007669"/>
    <property type="project" value="UniProtKB-KW"/>
</dbReference>
<dbReference type="PANTHER" id="PTHR37531">
    <property type="entry name" value="HEME EXPORTER PROTEIN D"/>
    <property type="match status" value="1"/>
</dbReference>
<evidence type="ECO:0000256" key="7">
    <source>
        <dbReference type="ARBA" id="ARBA00022519"/>
    </source>
</evidence>
<dbReference type="Proteomes" id="UP000318567">
    <property type="component" value="Unassembled WGS sequence"/>
</dbReference>
<keyword evidence="5 12" id="KW-0813">Transport</keyword>
<dbReference type="RefSeq" id="WP_142445164.1">
    <property type="nucleotide sequence ID" value="NZ_CABGGO010000012.1"/>
</dbReference>
<organism evidence="13 14">
    <name type="scientific">Klebsiella pasteurii</name>
    <dbReference type="NCBI Taxonomy" id="2587529"/>
    <lineage>
        <taxon>Bacteria</taxon>
        <taxon>Pseudomonadati</taxon>
        <taxon>Pseudomonadota</taxon>
        <taxon>Gammaproteobacteria</taxon>
        <taxon>Enterobacterales</taxon>
        <taxon>Enterobacteriaceae</taxon>
        <taxon>Klebsiella/Raoultella group</taxon>
        <taxon>Klebsiella</taxon>
    </lineage>
</organism>
<dbReference type="InterPro" id="IPR007078">
    <property type="entry name" value="Haem_export_protD_CcmD"/>
</dbReference>
<dbReference type="AlphaFoldDB" id="A0A9Q9S6Y8"/>
<evidence type="ECO:0000256" key="4">
    <source>
        <dbReference type="ARBA" id="ARBA00016461"/>
    </source>
</evidence>
<dbReference type="PANTHER" id="PTHR37531:SF1">
    <property type="entry name" value="HEME EXPORTER PROTEIN D"/>
    <property type="match status" value="1"/>
</dbReference>
<keyword evidence="7 12" id="KW-0997">Cell inner membrane</keyword>
<name>A0A9Q9S6Y8_9ENTR</name>
<evidence type="ECO:0000256" key="2">
    <source>
        <dbReference type="ARBA" id="ARBA00004377"/>
    </source>
</evidence>
<evidence type="ECO:0000256" key="8">
    <source>
        <dbReference type="ARBA" id="ARBA00022692"/>
    </source>
</evidence>
<proteinExistence type="inferred from homology"/>
<evidence type="ECO:0000256" key="5">
    <source>
        <dbReference type="ARBA" id="ARBA00022448"/>
    </source>
</evidence>
<evidence type="ECO:0000256" key="12">
    <source>
        <dbReference type="RuleBase" id="RU363101"/>
    </source>
</evidence>
<dbReference type="EMBL" id="CABGGO010000012">
    <property type="protein sequence ID" value="VUS43313.1"/>
    <property type="molecule type" value="Genomic_DNA"/>
</dbReference>
<protein>
    <recommendedName>
        <fullName evidence="4 12">Heme exporter protein D</fullName>
    </recommendedName>
</protein>
<evidence type="ECO:0000256" key="10">
    <source>
        <dbReference type="ARBA" id="ARBA00022989"/>
    </source>
</evidence>
<comment type="caution">
    <text evidence="13">The sequence shown here is derived from an EMBL/GenBank/DDBJ whole genome shotgun (WGS) entry which is preliminary data.</text>
</comment>
<accession>A0A9Q9S6Y8</accession>
<gene>
    <name evidence="13" type="primary">ccmD</name>
    <name evidence="13" type="ORF">SB6410_01143</name>
</gene>
<dbReference type="GO" id="GO:1903607">
    <property type="term" value="P:cytochrome c biosynthetic process"/>
    <property type="evidence" value="ECO:0007669"/>
    <property type="project" value="TreeGrafter"/>
</dbReference>
<keyword evidence="9 12" id="KW-0201">Cytochrome c-type biogenesis</keyword>
<feature type="transmembrane region" description="Helical" evidence="12">
    <location>
        <begin position="17"/>
        <end position="41"/>
    </location>
</feature>
<evidence type="ECO:0000256" key="11">
    <source>
        <dbReference type="ARBA" id="ARBA00023136"/>
    </source>
</evidence>
<keyword evidence="6 12" id="KW-1003">Cell membrane</keyword>
<keyword evidence="11 12" id="KW-0472">Membrane</keyword>
<sequence>MNCAFANWSDFLAMGGYAFYVWLAAALTVIPLMALVAHSVIQHRIILRGIVQQRAREARMRASQEAR</sequence>
<comment type="similarity">
    <text evidence="3 12">Belongs to the CcmD/CycX/HelD family.</text>
</comment>
<comment type="function">
    <text evidence="1 12">Required for the export of heme to the periplasm for the biogenesis of c-type cytochromes.</text>
</comment>